<dbReference type="InterPro" id="IPR015590">
    <property type="entry name" value="Aldehyde_DH_dom"/>
</dbReference>
<proteinExistence type="inferred from homology"/>
<dbReference type="GO" id="GO:0004029">
    <property type="term" value="F:aldehyde dehydrogenase (NAD+) activity"/>
    <property type="evidence" value="ECO:0007669"/>
    <property type="project" value="UniProtKB-EC"/>
</dbReference>
<dbReference type="PANTHER" id="PTHR43521:SF1">
    <property type="entry name" value="ALPHA-AMINOADIPIC SEMIALDEHYDE DEHYDROGENASE"/>
    <property type="match status" value="1"/>
</dbReference>
<dbReference type="EMBL" id="HBUF01669024">
    <property type="protein sequence ID" value="CAG6790184.1"/>
    <property type="molecule type" value="Transcribed_RNA"/>
</dbReference>
<dbReference type="InterPro" id="IPR029510">
    <property type="entry name" value="Ald_DH_CS_GLU"/>
</dbReference>
<keyword evidence="3 7" id="KW-0560">Oxidoreductase</keyword>
<comment type="similarity">
    <text evidence="1 7">Belongs to the aldehyde dehydrogenase family.</text>
</comment>
<evidence type="ECO:0000256" key="5">
    <source>
        <dbReference type="ARBA" id="ARBA00024226"/>
    </source>
</evidence>
<evidence type="ECO:0000256" key="4">
    <source>
        <dbReference type="ARBA" id="ARBA00023027"/>
    </source>
</evidence>
<protein>
    <recommendedName>
        <fullName evidence="5">aldehyde dehydrogenase (NAD(+))</fullName>
        <ecNumber evidence="5">1.2.1.3</ecNumber>
    </recommendedName>
</protein>
<evidence type="ECO:0000313" key="9">
    <source>
        <dbReference type="EMBL" id="CAG6790184.1"/>
    </source>
</evidence>
<feature type="domain" description="Aldehyde dehydrogenase" evidence="8">
    <location>
        <begin position="48"/>
        <end position="330"/>
    </location>
</feature>
<dbReference type="SUPFAM" id="SSF53720">
    <property type="entry name" value="ALDH-like"/>
    <property type="match status" value="1"/>
</dbReference>
<dbReference type="CDD" id="cd07130">
    <property type="entry name" value="ALDH_F7_AASADH"/>
    <property type="match status" value="1"/>
</dbReference>
<dbReference type="AlphaFoldDB" id="A0A8D9FHZ0"/>
<keyword evidence="4" id="KW-0520">NAD</keyword>
<evidence type="ECO:0000256" key="7">
    <source>
        <dbReference type="RuleBase" id="RU003345"/>
    </source>
</evidence>
<organism evidence="9">
    <name type="scientific">Cacopsylla melanoneura</name>
    <dbReference type="NCBI Taxonomy" id="428564"/>
    <lineage>
        <taxon>Eukaryota</taxon>
        <taxon>Metazoa</taxon>
        <taxon>Ecdysozoa</taxon>
        <taxon>Arthropoda</taxon>
        <taxon>Hexapoda</taxon>
        <taxon>Insecta</taxon>
        <taxon>Pterygota</taxon>
        <taxon>Neoptera</taxon>
        <taxon>Paraneoptera</taxon>
        <taxon>Hemiptera</taxon>
        <taxon>Sternorrhyncha</taxon>
        <taxon>Psylloidea</taxon>
        <taxon>Psyllidae</taxon>
        <taxon>Psyllinae</taxon>
        <taxon>Cacopsylla</taxon>
    </lineage>
</organism>
<dbReference type="InterPro" id="IPR044638">
    <property type="entry name" value="ALDH7A1-like"/>
</dbReference>
<evidence type="ECO:0000256" key="3">
    <source>
        <dbReference type="ARBA" id="ARBA00023002"/>
    </source>
</evidence>
<accession>A0A8D9FHZ0</accession>
<name>A0A8D9FHZ0_9HEMI</name>
<evidence type="ECO:0000256" key="2">
    <source>
        <dbReference type="ARBA" id="ARBA00011881"/>
    </source>
</evidence>
<dbReference type="Gene3D" id="3.40.309.10">
    <property type="entry name" value="Aldehyde Dehydrogenase, Chain A, domain 2"/>
    <property type="match status" value="2"/>
</dbReference>
<dbReference type="PROSITE" id="PS00687">
    <property type="entry name" value="ALDEHYDE_DEHYDR_GLU"/>
    <property type="match status" value="1"/>
</dbReference>
<dbReference type="Pfam" id="PF00171">
    <property type="entry name" value="Aldedh"/>
    <property type="match status" value="1"/>
</dbReference>
<dbReference type="InterPro" id="IPR016163">
    <property type="entry name" value="Ald_DH_C"/>
</dbReference>
<evidence type="ECO:0000256" key="6">
    <source>
        <dbReference type="PROSITE-ProRule" id="PRU10007"/>
    </source>
</evidence>
<evidence type="ECO:0000256" key="1">
    <source>
        <dbReference type="ARBA" id="ARBA00009986"/>
    </source>
</evidence>
<dbReference type="InterPro" id="IPR016161">
    <property type="entry name" value="Ald_DH/histidinol_DH"/>
</dbReference>
<dbReference type="PANTHER" id="PTHR43521">
    <property type="entry name" value="ALPHA-AMINOADIPIC SEMIALDEHYDE DEHYDROGENASE"/>
    <property type="match status" value="1"/>
</dbReference>
<dbReference type="InterPro" id="IPR016162">
    <property type="entry name" value="Ald_DH_N"/>
</dbReference>
<feature type="active site" evidence="6">
    <location>
        <position position="282"/>
    </location>
</feature>
<dbReference type="Gene3D" id="3.40.605.10">
    <property type="entry name" value="Aldehyde Dehydrogenase, Chain A, domain 1"/>
    <property type="match status" value="2"/>
</dbReference>
<evidence type="ECO:0000259" key="8">
    <source>
        <dbReference type="Pfam" id="PF00171"/>
    </source>
</evidence>
<comment type="subunit">
    <text evidence="2">Homotetramer.</text>
</comment>
<sequence length="466" mass="49910">MFRSLRHIQVMSRRSYSDSLAKYPFLKELGITSSVNQGVYDGKSWKANGEIIESVNPSTGEPIASIQQGNVQDFHRCTAAAHEAYGTWSDLPAPKRGEIVRQIGDALREKLIPLGKLVSLEMGKILPEGIGEVQEFIDICDYAVGLSRTYSGSILPSERPGHVLLEAWNPLGVVGIISAFNFPVAVYGWNAAIALTVGNTVLWKGAPSTSLVSIATNRIVSSVLEKNSIPGAVASLCTGGADVGEAMSSSEKISLVSFTGSTHVGQQVGTTVQGRFGKHLLELGGNNAIIVNEDADLNLVQQCLVFACCGTAGQRCTTTRRLFLHKKKIDRPGNFVEPTIVTGLPVDSRVVHRETFAPIVYVFSFDSLDEAVAANNSVKQGLSSSIFTRDIGNLFKWIGPKGSDCGLINVNIPTNGAEIGGAFGGEKHTGGGRESGSDAWKQYCRRSTVTINHGRDVTLAQGIKFE</sequence>
<reference evidence="9" key="1">
    <citation type="submission" date="2021-05" db="EMBL/GenBank/DDBJ databases">
        <authorList>
            <person name="Alioto T."/>
            <person name="Alioto T."/>
            <person name="Gomez Garrido J."/>
        </authorList>
    </citation>
    <scope>NUCLEOTIDE SEQUENCE</scope>
</reference>
<dbReference type="EC" id="1.2.1.3" evidence="5"/>